<evidence type="ECO:0000313" key="5">
    <source>
        <dbReference type="Proteomes" id="UP000198122"/>
    </source>
</evidence>
<dbReference type="EMBL" id="FYEZ01000001">
    <property type="protein sequence ID" value="SNC59201.1"/>
    <property type="molecule type" value="Genomic_DNA"/>
</dbReference>
<dbReference type="RefSeq" id="WP_143469436.1">
    <property type="nucleotide sequence ID" value="NZ_FYEZ01000001.1"/>
</dbReference>
<dbReference type="GO" id="GO:0005829">
    <property type="term" value="C:cytosol"/>
    <property type="evidence" value="ECO:0007669"/>
    <property type="project" value="TreeGrafter"/>
</dbReference>
<evidence type="ECO:0000256" key="2">
    <source>
        <dbReference type="ARBA" id="ARBA00023141"/>
    </source>
</evidence>
<comment type="pathway">
    <text evidence="1">Metabolic intermediate biosynthesis; chorismate biosynthesis; chorismate from D-erythrose 4-phosphate and phosphoenolpyruvate: step 4/7.</text>
</comment>
<organism evidence="4 5">
    <name type="scientific">Kytococcus aerolatus</name>
    <dbReference type="NCBI Taxonomy" id="592308"/>
    <lineage>
        <taxon>Bacteria</taxon>
        <taxon>Bacillati</taxon>
        <taxon>Actinomycetota</taxon>
        <taxon>Actinomycetes</taxon>
        <taxon>Micrococcales</taxon>
        <taxon>Kytococcaceae</taxon>
        <taxon>Kytococcus</taxon>
    </lineage>
</organism>
<dbReference type="PANTHER" id="PTHR21089:SF1">
    <property type="entry name" value="BIFUNCTIONAL 3-DEHYDROQUINATE DEHYDRATASE_SHIKIMATE DEHYDROGENASE, CHLOROPLASTIC"/>
    <property type="match status" value="1"/>
</dbReference>
<gene>
    <name evidence="4" type="ORF">SAMN05445756_0017</name>
</gene>
<protein>
    <submittedName>
        <fullName evidence="4">Shikimate dehydrogenase</fullName>
    </submittedName>
</protein>
<dbReference type="Gene3D" id="3.40.50.720">
    <property type="entry name" value="NAD(P)-binding Rossmann-like Domain"/>
    <property type="match status" value="1"/>
</dbReference>
<name>A0A212T040_9MICO</name>
<evidence type="ECO:0000313" key="4">
    <source>
        <dbReference type="EMBL" id="SNC59201.1"/>
    </source>
</evidence>
<dbReference type="InterPro" id="IPR036291">
    <property type="entry name" value="NAD(P)-bd_dom_sf"/>
</dbReference>
<accession>A0A212T040</accession>
<dbReference type="GO" id="GO:0009073">
    <property type="term" value="P:aromatic amino acid family biosynthetic process"/>
    <property type="evidence" value="ECO:0007669"/>
    <property type="project" value="UniProtKB-KW"/>
</dbReference>
<keyword evidence="2" id="KW-0057">Aromatic amino acid biosynthesis</keyword>
<dbReference type="InterPro" id="IPR046346">
    <property type="entry name" value="Aminoacid_DH-like_N_sf"/>
</dbReference>
<evidence type="ECO:0000259" key="3">
    <source>
        <dbReference type="Pfam" id="PF08501"/>
    </source>
</evidence>
<dbReference type="SUPFAM" id="SSF53223">
    <property type="entry name" value="Aminoacid dehydrogenase-like, N-terminal domain"/>
    <property type="match status" value="1"/>
</dbReference>
<dbReference type="Proteomes" id="UP000198122">
    <property type="component" value="Unassembled WGS sequence"/>
</dbReference>
<dbReference type="InterPro" id="IPR013708">
    <property type="entry name" value="Shikimate_DH-bd_N"/>
</dbReference>
<dbReference type="GO" id="GO:0019632">
    <property type="term" value="P:shikimate metabolic process"/>
    <property type="evidence" value="ECO:0007669"/>
    <property type="project" value="TreeGrafter"/>
</dbReference>
<keyword evidence="2" id="KW-0028">Amino-acid biosynthesis</keyword>
<evidence type="ECO:0000256" key="1">
    <source>
        <dbReference type="ARBA" id="ARBA00004871"/>
    </source>
</evidence>
<dbReference type="SUPFAM" id="SSF51735">
    <property type="entry name" value="NAD(P)-binding Rossmann-fold domains"/>
    <property type="match status" value="1"/>
</dbReference>
<dbReference type="OrthoDB" id="9776868at2"/>
<dbReference type="Pfam" id="PF08501">
    <property type="entry name" value="Shikimate_dh_N"/>
    <property type="match status" value="1"/>
</dbReference>
<dbReference type="GO" id="GO:0050661">
    <property type="term" value="F:NADP binding"/>
    <property type="evidence" value="ECO:0007669"/>
    <property type="project" value="TreeGrafter"/>
</dbReference>
<dbReference type="Gene3D" id="3.40.50.10860">
    <property type="entry name" value="Leucine Dehydrogenase, chain A, domain 1"/>
    <property type="match status" value="1"/>
</dbReference>
<proteinExistence type="predicted"/>
<dbReference type="AlphaFoldDB" id="A0A212T040"/>
<reference evidence="4 5" key="1">
    <citation type="submission" date="2017-06" db="EMBL/GenBank/DDBJ databases">
        <authorList>
            <person name="Kim H.J."/>
            <person name="Triplett B.A."/>
        </authorList>
    </citation>
    <scope>NUCLEOTIDE SEQUENCE [LARGE SCALE GENOMIC DNA]</scope>
    <source>
        <strain evidence="4 5">DSM 22179</strain>
    </source>
</reference>
<keyword evidence="5" id="KW-1185">Reference proteome</keyword>
<sequence>MQSPRAVVVGDPVEHSLSPQLHRAAWAALGLGGGHYDRQRVEAGGLAALLAGRPGLTGLSVTMPLKGEALAIGRGEAPGLVGVGADEAAEQAQGANTLVRRDGGWWAANTDVTALERLLDGFLVEGPTARVVLVGSGATARSATVALARCGVQELSLVVRRGARREWIELADLLGVTHRCLTPDELPAALGAGTLVVSTVPTAAWEHVPDGLAAADLSRVRWLDAQYGGWPHPWAAAVASAGGRVLSGLSLLVEQAVDQVELMTGHRPTREDLLTGLPADLLTLHDLGSTTKES</sequence>
<dbReference type="GO" id="GO:0009423">
    <property type="term" value="P:chorismate biosynthetic process"/>
    <property type="evidence" value="ECO:0007669"/>
    <property type="project" value="TreeGrafter"/>
</dbReference>
<feature type="domain" description="Shikimate dehydrogenase substrate binding N-terminal" evidence="3">
    <location>
        <begin position="8"/>
        <end position="71"/>
    </location>
</feature>
<dbReference type="InterPro" id="IPR022893">
    <property type="entry name" value="Shikimate_DH_fam"/>
</dbReference>
<dbReference type="GO" id="GO:0004764">
    <property type="term" value="F:shikimate 3-dehydrogenase (NADP+) activity"/>
    <property type="evidence" value="ECO:0007669"/>
    <property type="project" value="InterPro"/>
</dbReference>
<dbReference type="PANTHER" id="PTHR21089">
    <property type="entry name" value="SHIKIMATE DEHYDROGENASE"/>
    <property type="match status" value="1"/>
</dbReference>